<name>A0A060RBX7_9BACT</name>
<dbReference type="Gene3D" id="3.90.550.10">
    <property type="entry name" value="Spore Coat Polysaccharide Biosynthesis Protein SpsA, Chain A"/>
    <property type="match status" value="1"/>
</dbReference>
<evidence type="ECO:0000313" key="3">
    <source>
        <dbReference type="Proteomes" id="UP000027616"/>
    </source>
</evidence>
<dbReference type="PANTHER" id="PTHR46390">
    <property type="entry name" value="MANNOSE-1-PHOSPHATE GUANYLYLTRANSFERASE"/>
    <property type="match status" value="1"/>
</dbReference>
<dbReference type="Proteomes" id="UP000027616">
    <property type="component" value="Chromosome I"/>
</dbReference>
<gene>
    <name evidence="2" type="ORF">BN938_3045</name>
</gene>
<dbReference type="GO" id="GO:0009298">
    <property type="term" value="P:GDP-mannose biosynthetic process"/>
    <property type="evidence" value="ECO:0007669"/>
    <property type="project" value="TreeGrafter"/>
</dbReference>
<organism evidence="2 3">
    <name type="scientific">Mucinivorans hirudinis</name>
    <dbReference type="NCBI Taxonomy" id="1433126"/>
    <lineage>
        <taxon>Bacteria</taxon>
        <taxon>Pseudomonadati</taxon>
        <taxon>Bacteroidota</taxon>
        <taxon>Bacteroidia</taxon>
        <taxon>Bacteroidales</taxon>
        <taxon>Rikenellaceae</taxon>
        <taxon>Mucinivorans</taxon>
    </lineage>
</organism>
<dbReference type="Pfam" id="PF00483">
    <property type="entry name" value="NTP_transferase"/>
    <property type="match status" value="1"/>
</dbReference>
<dbReference type="SUPFAM" id="SSF53448">
    <property type="entry name" value="Nucleotide-diphospho-sugar transferases"/>
    <property type="match status" value="1"/>
</dbReference>
<feature type="domain" description="Nucleotidyl transferase" evidence="1">
    <location>
        <begin position="3"/>
        <end position="262"/>
    </location>
</feature>
<dbReference type="InterPro" id="IPR051161">
    <property type="entry name" value="Mannose-6P_isomerase_type2"/>
</dbReference>
<dbReference type="InterPro" id="IPR049577">
    <property type="entry name" value="GMPP_N"/>
</dbReference>
<dbReference type="KEGG" id="rbc:BN938_3045"/>
<dbReference type="PANTHER" id="PTHR46390:SF1">
    <property type="entry name" value="MANNOSE-1-PHOSPHATE GUANYLYLTRANSFERASE"/>
    <property type="match status" value="1"/>
</dbReference>
<dbReference type="eggNOG" id="COG0836">
    <property type="taxonomic scope" value="Bacteria"/>
</dbReference>
<dbReference type="InterPro" id="IPR029044">
    <property type="entry name" value="Nucleotide-diphossugar_trans"/>
</dbReference>
<protein>
    <submittedName>
        <fullName evidence="2">Mannose-1-phosphate guanylyltransferase (GDP)</fullName>
        <ecNumber evidence="2">2.7.7.22</ecNumber>
    </submittedName>
</protein>
<accession>A0A060RBX7</accession>
<reference evidence="2 3" key="1">
    <citation type="journal article" date="2015" name="Genome Announc.">
        <title>Complete Genome Sequence of the Novel Leech Symbiont Mucinivorans hirudinis M3T.</title>
        <authorList>
            <person name="Nelson M.C."/>
            <person name="Bomar L."/>
            <person name="Graf J."/>
        </authorList>
    </citation>
    <scope>NUCLEOTIDE SEQUENCE [LARGE SCALE GENOMIC DNA]</scope>
    <source>
        <strain evidence="3">M3</strain>
    </source>
</reference>
<dbReference type="GO" id="GO:0008928">
    <property type="term" value="F:mannose-1-phosphate guanylyltransferase (GDP) activity"/>
    <property type="evidence" value="ECO:0007669"/>
    <property type="project" value="UniProtKB-EC"/>
</dbReference>
<dbReference type="InterPro" id="IPR005835">
    <property type="entry name" value="NTP_transferase_dom"/>
</dbReference>
<keyword evidence="3" id="KW-1185">Reference proteome</keyword>
<evidence type="ECO:0000259" key="1">
    <source>
        <dbReference type="Pfam" id="PF00483"/>
    </source>
</evidence>
<proteinExistence type="predicted"/>
<dbReference type="HOGENOM" id="CLU_035527_0_1_10"/>
<evidence type="ECO:0000313" key="2">
    <source>
        <dbReference type="EMBL" id="CDN33107.1"/>
    </source>
</evidence>
<sequence length="335" mass="37539">MPKQFLDILGVGKSFIRSTFERFLPIIPPENFLVVTSESYKGLTLEHLPELNESQILCEPLRRNTAPCIAYATYHIKAKCPDANIVVTPSDHLITNEAEFQRIISDGLSFVAGDSSLLTIGIKPSRPETGYGYIQIDTTGKVGDTDKVKTFTEKPNIELAKMLVNSGEFVWNSGIFLWSVKGIVDAFERYLPEIKNRFDEGAQYFATDKESEFINELYPGCPSISIDYGVMEKADNVYVRQADFGWSDVGTWGSLYAYSHKDELGNAVTHNNAILHNCKGNIVNLPQGKVAVVEGLDGYLVVDTDSSLLICKIENEQSIRNYVEDVKYRFGEEYL</sequence>
<dbReference type="EMBL" id="HG934468">
    <property type="protein sequence ID" value="CDN33107.1"/>
    <property type="molecule type" value="Genomic_DNA"/>
</dbReference>
<dbReference type="GO" id="GO:0004475">
    <property type="term" value="F:mannose-1-phosphate guanylyltransferase (GTP) activity"/>
    <property type="evidence" value="ECO:0007669"/>
    <property type="project" value="InterPro"/>
</dbReference>
<dbReference type="SUPFAM" id="SSF159283">
    <property type="entry name" value="Guanosine diphospho-D-mannose pyrophosphorylase/mannose-6-phosphate isomerase linker domain"/>
    <property type="match status" value="1"/>
</dbReference>
<dbReference type="CDD" id="cd02509">
    <property type="entry name" value="GDP-M1P_Guanylyltransferase"/>
    <property type="match status" value="1"/>
</dbReference>
<dbReference type="AlphaFoldDB" id="A0A060RBX7"/>
<keyword evidence="2" id="KW-0548">Nucleotidyltransferase</keyword>
<keyword evidence="2" id="KW-0808">Transferase</keyword>
<dbReference type="PATRIC" id="fig|1433126.3.peg.3012"/>
<dbReference type="STRING" id="1433126.BN938_3045"/>
<dbReference type="EC" id="2.7.7.22" evidence="2"/>